<dbReference type="SMART" id="SM00708">
    <property type="entry name" value="PhBP"/>
    <property type="match status" value="1"/>
</dbReference>
<dbReference type="Proteomes" id="UP001152798">
    <property type="component" value="Chromosome 1"/>
</dbReference>
<feature type="signal peptide" evidence="1">
    <location>
        <begin position="1"/>
        <end position="23"/>
    </location>
</feature>
<evidence type="ECO:0000256" key="1">
    <source>
        <dbReference type="SAM" id="SignalP"/>
    </source>
</evidence>
<dbReference type="GO" id="GO:0005549">
    <property type="term" value="F:odorant binding"/>
    <property type="evidence" value="ECO:0007669"/>
    <property type="project" value="InterPro"/>
</dbReference>
<sequence length="150" mass="17126">MKPYIFIVFIAFFICDNFTMIYCASHGRDATKQAFKQCSEIHQISEEIINGIRNRAHIPDDQELKCWLGCVFKKLGMMKGGKIDWASSVHFTNICHTGEQDPRKTDKMIQICKAEVAQDGIDECELAYSAAVCNIKTWKELGLLEENLDK</sequence>
<dbReference type="Pfam" id="PF01395">
    <property type="entry name" value="PBP_GOBP"/>
    <property type="match status" value="1"/>
</dbReference>
<dbReference type="CDD" id="cd23992">
    <property type="entry name" value="PBP_GOBP"/>
    <property type="match status" value="1"/>
</dbReference>
<dbReference type="SUPFAM" id="SSF47565">
    <property type="entry name" value="Insect pheromone/odorant-binding proteins"/>
    <property type="match status" value="1"/>
</dbReference>
<organism evidence="2 3">
    <name type="scientific">Nezara viridula</name>
    <name type="common">Southern green stink bug</name>
    <name type="synonym">Cimex viridulus</name>
    <dbReference type="NCBI Taxonomy" id="85310"/>
    <lineage>
        <taxon>Eukaryota</taxon>
        <taxon>Metazoa</taxon>
        <taxon>Ecdysozoa</taxon>
        <taxon>Arthropoda</taxon>
        <taxon>Hexapoda</taxon>
        <taxon>Insecta</taxon>
        <taxon>Pterygota</taxon>
        <taxon>Neoptera</taxon>
        <taxon>Paraneoptera</taxon>
        <taxon>Hemiptera</taxon>
        <taxon>Heteroptera</taxon>
        <taxon>Panheteroptera</taxon>
        <taxon>Pentatomomorpha</taxon>
        <taxon>Pentatomoidea</taxon>
        <taxon>Pentatomidae</taxon>
        <taxon>Pentatominae</taxon>
        <taxon>Nezara</taxon>
    </lineage>
</organism>
<gene>
    <name evidence="2" type="ORF">NEZAVI_LOCUS3299</name>
</gene>
<dbReference type="InterPro" id="IPR006170">
    <property type="entry name" value="PBP/GOBP"/>
</dbReference>
<reference evidence="2" key="1">
    <citation type="submission" date="2022-01" db="EMBL/GenBank/DDBJ databases">
        <authorList>
            <person name="King R."/>
        </authorList>
    </citation>
    <scope>NUCLEOTIDE SEQUENCE</scope>
</reference>
<evidence type="ECO:0000313" key="2">
    <source>
        <dbReference type="EMBL" id="CAH1392491.1"/>
    </source>
</evidence>
<protein>
    <submittedName>
        <fullName evidence="2">Uncharacterized protein</fullName>
    </submittedName>
</protein>
<proteinExistence type="predicted"/>
<dbReference type="OrthoDB" id="6618046at2759"/>
<keyword evidence="3" id="KW-1185">Reference proteome</keyword>
<accession>A0A9P0H2A8</accession>
<dbReference type="Gene3D" id="1.10.238.20">
    <property type="entry name" value="Pheromone/general odorant binding protein domain"/>
    <property type="match status" value="1"/>
</dbReference>
<dbReference type="AlphaFoldDB" id="A0A9P0H2A8"/>
<dbReference type="InterPro" id="IPR036728">
    <property type="entry name" value="PBP_GOBP_sf"/>
</dbReference>
<evidence type="ECO:0000313" key="3">
    <source>
        <dbReference type="Proteomes" id="UP001152798"/>
    </source>
</evidence>
<keyword evidence="1" id="KW-0732">Signal</keyword>
<name>A0A9P0H2A8_NEZVI</name>
<dbReference type="EMBL" id="OV725077">
    <property type="protein sequence ID" value="CAH1392491.1"/>
    <property type="molecule type" value="Genomic_DNA"/>
</dbReference>
<feature type="chain" id="PRO_5040384480" evidence="1">
    <location>
        <begin position="24"/>
        <end position="150"/>
    </location>
</feature>